<keyword evidence="6" id="KW-1185">Reference proteome</keyword>
<reference evidence="5 6" key="1">
    <citation type="journal article" date="2009" name="Stand. Genomic Sci.">
        <title>Complete genome sequence of Pirellula staleyi type strain (ATCC 27377).</title>
        <authorList>
            <person name="Clum A."/>
            <person name="Tindall B.J."/>
            <person name="Sikorski J."/>
            <person name="Ivanova N."/>
            <person name="Mavrommatis K."/>
            <person name="Lucas S."/>
            <person name="Glavina del Rio T."/>
            <person name="Nolan M."/>
            <person name="Chen F."/>
            <person name="Tice H."/>
            <person name="Pitluck S."/>
            <person name="Cheng J.F."/>
            <person name="Chertkov O."/>
            <person name="Brettin T."/>
            <person name="Han C."/>
            <person name="Detter J.C."/>
            <person name="Kuske C."/>
            <person name="Bruce D."/>
            <person name="Goodwin L."/>
            <person name="Ovchinikova G."/>
            <person name="Pati A."/>
            <person name="Mikhailova N."/>
            <person name="Chen A."/>
            <person name="Palaniappan K."/>
            <person name="Land M."/>
            <person name="Hauser L."/>
            <person name="Chang Y.J."/>
            <person name="Jeffries C.D."/>
            <person name="Chain P."/>
            <person name="Rohde M."/>
            <person name="Goker M."/>
            <person name="Bristow J."/>
            <person name="Eisen J.A."/>
            <person name="Markowitz V."/>
            <person name="Hugenholtz P."/>
            <person name="Kyrpides N.C."/>
            <person name="Klenk H.P."/>
            <person name="Lapidus A."/>
        </authorList>
    </citation>
    <scope>NUCLEOTIDE SEQUENCE [LARGE SCALE GENOMIC DNA]</scope>
    <source>
        <strain evidence="6">ATCC 27377 / DSM 6068 / ICPB 4128</strain>
    </source>
</reference>
<keyword evidence="1" id="KW-0560">Oxidoreductase</keyword>
<dbReference type="SUPFAM" id="SSF48179">
    <property type="entry name" value="6-phosphogluconate dehydrogenase C-terminal domain-like"/>
    <property type="match status" value="1"/>
</dbReference>
<dbReference type="Pfam" id="PF08125">
    <property type="entry name" value="Mannitol_dh_C"/>
    <property type="match status" value="1"/>
</dbReference>
<evidence type="ECO:0000256" key="2">
    <source>
        <dbReference type="ARBA" id="ARBA00023027"/>
    </source>
</evidence>
<dbReference type="Proteomes" id="UP000001887">
    <property type="component" value="Chromosome"/>
</dbReference>
<dbReference type="SUPFAM" id="SSF51735">
    <property type="entry name" value="NAD(P)-binding Rossmann-fold domains"/>
    <property type="match status" value="1"/>
</dbReference>
<dbReference type="STRING" id="530564.Psta_0940"/>
<gene>
    <name evidence="5" type="ordered locus">Psta_0940</name>
</gene>
<dbReference type="PANTHER" id="PTHR30524">
    <property type="entry name" value="MANNITOL-1-PHOSPHATE 5-DEHYDROGENASE"/>
    <property type="match status" value="1"/>
</dbReference>
<dbReference type="InterPro" id="IPR013328">
    <property type="entry name" value="6PGD_dom2"/>
</dbReference>
<dbReference type="InterPro" id="IPR013118">
    <property type="entry name" value="Mannitol_DH_C"/>
</dbReference>
<dbReference type="GO" id="GO:0005829">
    <property type="term" value="C:cytosol"/>
    <property type="evidence" value="ECO:0007669"/>
    <property type="project" value="TreeGrafter"/>
</dbReference>
<sequence length="373" mass="41294">MAELSETVLQLGAGRFLRAFCDRFIHQANASSRPVGKIVVVQSTAGSRADSLASRPEGYSVLVRGFQNGEPVERIDLVASISRALVAGTQWSEVQRLVQTDALKFVISNATEAGYKLADGDAPSDAPPSSLPGKLAQLLHLRYAKDLAPLVMLPCELIESNGAKLRDLVVEQARRWSLGEAFIDYVTNKTQWVNSLVDCIVTSPEPTNPHLTTDPNLVCAEPYQLWAQQPLDPSMPQPIDHPAIRWVSDLSPFYLRKVRILNGLHTAMVAKFFGTGPVTVADVLADLEKAKWLRALLFEEIVPTIAYRVSDVAEFADQTWDRFRNVHLNHQLKDIALNHAAKLQVRLAPTADEYQRLFGCRPAKLDEALARTL</sequence>
<evidence type="ECO:0000313" key="5">
    <source>
        <dbReference type="EMBL" id="ADB15625.1"/>
    </source>
</evidence>
<dbReference type="InterPro" id="IPR036291">
    <property type="entry name" value="NAD(P)-bd_dom_sf"/>
</dbReference>
<evidence type="ECO:0000256" key="1">
    <source>
        <dbReference type="ARBA" id="ARBA00023002"/>
    </source>
</evidence>
<protein>
    <submittedName>
        <fullName evidence="5">Mannitol dehydrogenase rossman domain protein</fullName>
    </submittedName>
</protein>
<evidence type="ECO:0000259" key="4">
    <source>
        <dbReference type="Pfam" id="PF08125"/>
    </source>
</evidence>
<dbReference type="Gene3D" id="3.40.50.720">
    <property type="entry name" value="NAD(P)-binding Rossmann-like Domain"/>
    <property type="match status" value="1"/>
</dbReference>
<dbReference type="KEGG" id="psl:Psta_0940"/>
<keyword evidence="2" id="KW-0520">NAD</keyword>
<dbReference type="GO" id="GO:0019592">
    <property type="term" value="P:mannitol catabolic process"/>
    <property type="evidence" value="ECO:0007669"/>
    <property type="project" value="TreeGrafter"/>
</dbReference>
<dbReference type="EMBL" id="CP001848">
    <property type="protein sequence ID" value="ADB15625.1"/>
    <property type="molecule type" value="Genomic_DNA"/>
</dbReference>
<dbReference type="InterPro" id="IPR013131">
    <property type="entry name" value="Mannitol_DH_N"/>
</dbReference>
<dbReference type="Pfam" id="PF01232">
    <property type="entry name" value="Mannitol_dh"/>
    <property type="match status" value="1"/>
</dbReference>
<dbReference type="HOGENOM" id="CLU_027324_1_0_0"/>
<name>D2R7C9_PIRSD</name>
<organism evidence="5 6">
    <name type="scientific">Pirellula staleyi (strain ATCC 27377 / DSM 6068 / ICPB 4128)</name>
    <name type="common">Pirella staleyi</name>
    <dbReference type="NCBI Taxonomy" id="530564"/>
    <lineage>
        <taxon>Bacteria</taxon>
        <taxon>Pseudomonadati</taxon>
        <taxon>Planctomycetota</taxon>
        <taxon>Planctomycetia</taxon>
        <taxon>Pirellulales</taxon>
        <taxon>Pirellulaceae</taxon>
        <taxon>Pirellula</taxon>
    </lineage>
</organism>
<dbReference type="PANTHER" id="PTHR30524:SF0">
    <property type="entry name" value="ALTRONATE OXIDOREDUCTASE-RELATED"/>
    <property type="match status" value="1"/>
</dbReference>
<feature type="domain" description="Mannitol dehydrogenase C-terminal" evidence="4">
    <location>
        <begin position="249"/>
        <end position="351"/>
    </location>
</feature>
<dbReference type="eggNOG" id="COG0246">
    <property type="taxonomic scope" value="Bacteria"/>
</dbReference>
<feature type="domain" description="Mannitol dehydrogenase N-terminal" evidence="3">
    <location>
        <begin position="7"/>
        <end position="227"/>
    </location>
</feature>
<proteinExistence type="predicted"/>
<evidence type="ECO:0000259" key="3">
    <source>
        <dbReference type="Pfam" id="PF01232"/>
    </source>
</evidence>
<dbReference type="GO" id="GO:0008926">
    <property type="term" value="F:mannitol-1-phosphate 5-dehydrogenase activity"/>
    <property type="evidence" value="ECO:0007669"/>
    <property type="project" value="TreeGrafter"/>
</dbReference>
<evidence type="ECO:0000313" key="6">
    <source>
        <dbReference type="Proteomes" id="UP000001887"/>
    </source>
</evidence>
<accession>D2R7C9</accession>
<dbReference type="Gene3D" id="1.10.1040.10">
    <property type="entry name" value="N-(1-d-carboxylethyl)-l-norvaline Dehydrogenase, domain 2"/>
    <property type="match status" value="1"/>
</dbReference>
<dbReference type="InterPro" id="IPR008927">
    <property type="entry name" value="6-PGluconate_DH-like_C_sf"/>
</dbReference>
<dbReference type="AlphaFoldDB" id="D2R7C9"/>
<dbReference type="OrthoDB" id="9768714at2"/>